<proteinExistence type="inferred from homology"/>
<accession>A0A7V8NNJ3</accession>
<dbReference type="EMBL" id="JACDQQ010000620">
    <property type="protein sequence ID" value="MBA0084573.1"/>
    <property type="molecule type" value="Genomic_DNA"/>
</dbReference>
<dbReference type="Gene3D" id="3.60.21.10">
    <property type="match status" value="1"/>
</dbReference>
<comment type="similarity">
    <text evidence="1">Belongs to the metallophosphoesterase superfamily. YfcE family.</text>
</comment>
<comment type="caution">
    <text evidence="3">The sequence shown here is derived from an EMBL/GenBank/DDBJ whole genome shotgun (WGS) entry which is preliminary data.</text>
</comment>
<dbReference type="Pfam" id="PF12850">
    <property type="entry name" value="Metallophos_2"/>
    <property type="match status" value="1"/>
</dbReference>
<feature type="domain" description="Calcineurin-like phosphoesterase" evidence="2">
    <location>
        <begin position="5"/>
        <end position="58"/>
    </location>
</feature>
<evidence type="ECO:0000259" key="2">
    <source>
        <dbReference type="Pfam" id="PF12850"/>
    </source>
</evidence>
<protein>
    <submittedName>
        <fullName evidence="3">Metallophosphoesterase family protein</fullName>
    </submittedName>
</protein>
<reference evidence="3" key="1">
    <citation type="submission" date="2020-06" db="EMBL/GenBank/DDBJ databases">
        <title>Legume-microbial interactions unlock mineral nutrients during tropical forest succession.</title>
        <authorList>
            <person name="Epihov D.Z."/>
        </authorList>
    </citation>
    <scope>NUCLEOTIDE SEQUENCE [LARGE SCALE GENOMIC DNA]</scope>
    <source>
        <strain evidence="3">Pan2503</strain>
    </source>
</reference>
<name>A0A7V8NNJ3_9BACT</name>
<dbReference type="InterPro" id="IPR024654">
    <property type="entry name" value="Calcineurin-like_PHP_lpxH"/>
</dbReference>
<evidence type="ECO:0000256" key="1">
    <source>
        <dbReference type="ARBA" id="ARBA00008950"/>
    </source>
</evidence>
<dbReference type="SUPFAM" id="SSF56300">
    <property type="entry name" value="Metallo-dependent phosphatases"/>
    <property type="match status" value="1"/>
</dbReference>
<evidence type="ECO:0000313" key="4">
    <source>
        <dbReference type="Proteomes" id="UP000567293"/>
    </source>
</evidence>
<keyword evidence="4" id="KW-1185">Reference proteome</keyword>
<sequence>MMRTIGAISDTHGLLRPQALAALAGCDPIIHAGDVGSPDVLARLGALAPVHAVRGNVDHGAWSANLPVT</sequence>
<dbReference type="AlphaFoldDB" id="A0A7V8NNJ3"/>
<feature type="non-terminal residue" evidence="3">
    <location>
        <position position="69"/>
    </location>
</feature>
<gene>
    <name evidence="3" type="ORF">HRJ53_06235</name>
</gene>
<organism evidence="3 4">
    <name type="scientific">Candidatus Acidiferrum panamense</name>
    <dbReference type="NCBI Taxonomy" id="2741543"/>
    <lineage>
        <taxon>Bacteria</taxon>
        <taxon>Pseudomonadati</taxon>
        <taxon>Acidobacteriota</taxon>
        <taxon>Terriglobia</taxon>
        <taxon>Candidatus Acidiferrales</taxon>
        <taxon>Candidatus Acidiferrum</taxon>
    </lineage>
</organism>
<dbReference type="Proteomes" id="UP000567293">
    <property type="component" value="Unassembled WGS sequence"/>
</dbReference>
<dbReference type="InterPro" id="IPR029052">
    <property type="entry name" value="Metallo-depent_PP-like"/>
</dbReference>
<evidence type="ECO:0000313" key="3">
    <source>
        <dbReference type="EMBL" id="MBA0084573.1"/>
    </source>
</evidence>